<gene>
    <name evidence="1" type="ORF">SAMN04487911_1302</name>
</gene>
<sequence>MDSISEFLYGKDYSDKLDKFNKAIDQIHTEYDGEFDTSGYFTMQTHNQKGEVKLDFDQGKDIPSKLKEKVMNAFNEIWK</sequence>
<accession>A0A1M6L706</accession>
<dbReference type="AlphaFoldDB" id="A0A1M6L706"/>
<reference evidence="1 2" key="1">
    <citation type="submission" date="2016-11" db="EMBL/GenBank/DDBJ databases">
        <authorList>
            <person name="Jaros S."/>
            <person name="Januszkiewicz K."/>
            <person name="Wedrychowicz H."/>
        </authorList>
    </citation>
    <scope>NUCLEOTIDE SEQUENCE [LARGE SCALE GENOMIC DNA]</scope>
    <source>
        <strain evidence="1 2">CGMCC 1.8863</strain>
    </source>
</reference>
<evidence type="ECO:0000313" key="2">
    <source>
        <dbReference type="Proteomes" id="UP000184231"/>
    </source>
</evidence>
<organism evidence="1 2">
    <name type="scientific">Arenibacter nanhaiticus</name>
    <dbReference type="NCBI Taxonomy" id="558155"/>
    <lineage>
        <taxon>Bacteria</taxon>
        <taxon>Pseudomonadati</taxon>
        <taxon>Bacteroidota</taxon>
        <taxon>Flavobacteriia</taxon>
        <taxon>Flavobacteriales</taxon>
        <taxon>Flavobacteriaceae</taxon>
        <taxon>Arenibacter</taxon>
    </lineage>
</organism>
<dbReference type="OrthoDB" id="1446693at2"/>
<proteinExistence type="predicted"/>
<name>A0A1M6L706_9FLAO</name>
<dbReference type="Proteomes" id="UP000184231">
    <property type="component" value="Unassembled WGS sequence"/>
</dbReference>
<protein>
    <submittedName>
        <fullName evidence="1">Uncharacterized protein</fullName>
    </submittedName>
</protein>
<dbReference type="RefSeq" id="WP_072765542.1">
    <property type="nucleotide sequence ID" value="NZ_FQYX01000030.1"/>
</dbReference>
<dbReference type="EMBL" id="FQYX01000030">
    <property type="protein sequence ID" value="SHJ66957.1"/>
    <property type="molecule type" value="Genomic_DNA"/>
</dbReference>
<evidence type="ECO:0000313" key="1">
    <source>
        <dbReference type="EMBL" id="SHJ66957.1"/>
    </source>
</evidence>
<keyword evidence="2" id="KW-1185">Reference proteome</keyword>